<evidence type="ECO:0000313" key="2">
    <source>
        <dbReference type="Proteomes" id="UP000530424"/>
    </source>
</evidence>
<organism evidence="1 2">
    <name type="scientific">Nocardioides thalensis</name>
    <dbReference type="NCBI Taxonomy" id="1914755"/>
    <lineage>
        <taxon>Bacteria</taxon>
        <taxon>Bacillati</taxon>
        <taxon>Actinomycetota</taxon>
        <taxon>Actinomycetes</taxon>
        <taxon>Propionibacteriales</taxon>
        <taxon>Nocardioidaceae</taxon>
        <taxon>Nocardioides</taxon>
    </lineage>
</organism>
<comment type="caution">
    <text evidence="1">The sequence shown here is derived from an EMBL/GenBank/DDBJ whole genome shotgun (WGS) entry which is preliminary data.</text>
</comment>
<evidence type="ECO:0000313" key="1">
    <source>
        <dbReference type="EMBL" id="NYJ01412.1"/>
    </source>
</evidence>
<protein>
    <submittedName>
        <fullName evidence="1">Uncharacterized protein</fullName>
    </submittedName>
</protein>
<dbReference type="AlphaFoldDB" id="A0A853C3Z3"/>
<accession>A0A853C3Z3</accession>
<reference evidence="1 2" key="1">
    <citation type="submission" date="2020-07" db="EMBL/GenBank/DDBJ databases">
        <title>Sequencing the genomes of 1000 actinobacteria strains.</title>
        <authorList>
            <person name="Klenk H.-P."/>
        </authorList>
    </citation>
    <scope>NUCLEOTIDE SEQUENCE [LARGE SCALE GENOMIC DNA]</scope>
    <source>
        <strain evidence="1 2">DSM 103833</strain>
    </source>
</reference>
<keyword evidence="2" id="KW-1185">Reference proteome</keyword>
<dbReference type="Proteomes" id="UP000530424">
    <property type="component" value="Unassembled WGS sequence"/>
</dbReference>
<sequence length="42" mass="4796">MWDTAEKTEHLTHDRPCPYCGHALHHYLPCDRNCGCAAGNDR</sequence>
<name>A0A853C3Z3_9ACTN</name>
<proteinExistence type="predicted"/>
<dbReference type="EMBL" id="JACCFP010000001">
    <property type="protein sequence ID" value="NYJ01412.1"/>
    <property type="molecule type" value="Genomic_DNA"/>
</dbReference>
<gene>
    <name evidence="1" type="ORF">HNR19_002110</name>
</gene>